<reference evidence="1" key="1">
    <citation type="submission" date="2022-11" db="EMBL/GenBank/DDBJ databases">
        <title>Pseudomonas triclosanedens sp. nov., a triclosan degrader isolated from activated sludge.</title>
        <authorList>
            <person name="Yin Y."/>
            <person name="Lu Z."/>
        </authorList>
    </citation>
    <scope>NUCLEOTIDE SEQUENCE</scope>
    <source>
        <strain evidence="1">ZM23</strain>
    </source>
</reference>
<proteinExistence type="predicted"/>
<gene>
    <name evidence="1" type="ORF">OU419_25260</name>
</gene>
<name>A0ABY6ZW55_9PSED</name>
<dbReference type="EMBL" id="CP113432">
    <property type="protein sequence ID" value="WAI49018.1"/>
    <property type="molecule type" value="Genomic_DNA"/>
</dbReference>
<evidence type="ECO:0000313" key="1">
    <source>
        <dbReference type="EMBL" id="WAI49018.1"/>
    </source>
</evidence>
<protein>
    <submittedName>
        <fullName evidence="1">Uncharacterized protein</fullName>
    </submittedName>
</protein>
<dbReference type="RefSeq" id="WP_254472358.1">
    <property type="nucleotide sequence ID" value="NZ_CP113432.1"/>
</dbReference>
<organism evidence="1 2">
    <name type="scientific">Pseudomonas triclosanedens</name>
    <dbReference type="NCBI Taxonomy" id="2961893"/>
    <lineage>
        <taxon>Bacteria</taxon>
        <taxon>Pseudomonadati</taxon>
        <taxon>Pseudomonadota</taxon>
        <taxon>Gammaproteobacteria</taxon>
        <taxon>Pseudomonadales</taxon>
        <taxon>Pseudomonadaceae</taxon>
        <taxon>Pseudomonas</taxon>
    </lineage>
</organism>
<evidence type="ECO:0000313" key="2">
    <source>
        <dbReference type="Proteomes" id="UP001163624"/>
    </source>
</evidence>
<sequence>MKRQRQAHLSMIGGKLPRQHMWEAIRAHRAEFTAYQIARKSGQDDGAVVTYLAGLRKAGHIEPVRAFARNEEVVYRLARDNGVEAPNLDAKGNPTRKGYVAEAMWRTLRILGRATSEQIAAQVAATGAKVLPSSVERYFRDLKSAGYLERDGRHYILTPKRYTGPRPPMVQRSENRQVYDPNLDKVVWVSGEATAQPECQELTWARIEVERLESERNTLASQMATLRAALSAMVGASSADELRNMEAAMRAMPASDADKAVAINAIQALLATTGEVRG</sequence>
<accession>A0ABY6ZW55</accession>
<keyword evidence="2" id="KW-1185">Reference proteome</keyword>
<dbReference type="Proteomes" id="UP001163624">
    <property type="component" value="Chromosome"/>
</dbReference>